<dbReference type="OrthoDB" id="3800at10239"/>
<proteinExistence type="predicted"/>
<name>A0A0S0N8X0_9CAUD</name>
<dbReference type="InterPro" id="IPR017029">
    <property type="entry name" value="Phage_head_put"/>
</dbReference>
<dbReference type="EMBL" id="JQ067084">
    <property type="protein sequence ID" value="ALH23822.1"/>
    <property type="molecule type" value="Genomic_DNA"/>
</dbReference>
<protein>
    <submittedName>
        <fullName evidence="2">Morphogenesis protein</fullName>
    </submittedName>
</protein>
<dbReference type="PIRSF" id="PIRSF034565">
    <property type="entry name" value="UCP034565"/>
    <property type="match status" value="1"/>
</dbReference>
<reference evidence="2 3" key="1">
    <citation type="journal article" date="2012" name="Appl. Environ. Microbiol.">
        <title>High Diversity and Novel Species of Pseudomonas aeruginosa Bacteriophages.</title>
        <authorList>
            <person name="Sepulveda-Robles O."/>
            <person name="Kameyama L."/>
            <person name="Guarneros G."/>
        </authorList>
    </citation>
    <scope>NUCLEOTIDE SEQUENCE [LARGE SCALE GENOMIC DNA]</scope>
</reference>
<evidence type="ECO:0000259" key="1">
    <source>
        <dbReference type="Pfam" id="PF04233"/>
    </source>
</evidence>
<organism evidence="2 3">
    <name type="scientific">Pseudomonas phage PaMx25</name>
    <dbReference type="NCBI Taxonomy" id="1175654"/>
    <lineage>
        <taxon>Viruses</taxon>
        <taxon>Duplodnaviria</taxon>
        <taxon>Heunggongvirae</taxon>
        <taxon>Uroviricota</taxon>
        <taxon>Caudoviricetes</taxon>
        <taxon>Queuovirinae</taxon>
        <taxon>Nipunavirus</taxon>
        <taxon>Nipunavirus PaMx25</taxon>
    </lineage>
</organism>
<evidence type="ECO:0000313" key="3">
    <source>
        <dbReference type="Proteomes" id="UP000006182"/>
    </source>
</evidence>
<feature type="domain" description="Phage head morphogenesis" evidence="1">
    <location>
        <begin position="153"/>
        <end position="262"/>
    </location>
</feature>
<dbReference type="InterPro" id="IPR006528">
    <property type="entry name" value="Phage_head_morphogenesis_dom"/>
</dbReference>
<dbReference type="NCBIfam" id="TIGR01641">
    <property type="entry name" value="phageSPP1_gp7"/>
    <property type="match status" value="1"/>
</dbReference>
<gene>
    <name evidence="2" type="ORF">PaMx25_08</name>
</gene>
<accession>A0A0S0N8X0</accession>
<keyword evidence="3" id="KW-1185">Reference proteome</keyword>
<dbReference type="Proteomes" id="UP000006182">
    <property type="component" value="Segment"/>
</dbReference>
<evidence type="ECO:0000313" key="2">
    <source>
        <dbReference type="EMBL" id="ALH23822.1"/>
    </source>
</evidence>
<dbReference type="Pfam" id="PF04233">
    <property type="entry name" value="Phage_Mu_F"/>
    <property type="match status" value="1"/>
</dbReference>
<sequence length="399" mass="44576">MAKTANEELLDALVRHQIYILRYSGYVRNRMTTILNASEDELARRIRDKLRTMQGLTKPVEWQRLEALQGTLAAIRKESWDEATKFLTEEMVQLSYQEPIQLDEIFKTVLPVAVETVMPSARFLRQIALSRPFEGRLLKEWADTMAADDIRRIHSSIQAGMVAGEDMATIARRVVGTGTLKGADGVTEITRRQIQTITRTAVQHIANGARDAWFADNADILTAEQFVATLDARTTPICRSLDGKTFPIGKGPRPPLHFNCRSLRIAAIDGTLAGDRPAKPTTEKILVREYADKNGLGDISSRDALPRGTKGDYDKWARGRVRELVGPIPASTNYQTWLKGQSVAFQDEVMGVTKAKLFREGGLTLDKFVHRSGDELTLRELAQKHADAFRAAGLDPSKY</sequence>